<dbReference type="AlphaFoldDB" id="G2QIN4"/>
<keyword evidence="7" id="KW-1133">Transmembrane helix</keyword>
<comment type="subcellular location">
    <subcellularLocation>
        <location evidence="1">Membrane</location>
        <topology evidence="1">Single-pass membrane protein</topology>
    </subcellularLocation>
</comment>
<keyword evidence="4 9" id="KW-0547">Nucleotide-binding</keyword>
<gene>
    <name evidence="11" type="ORF">MYCTH_2309526</name>
</gene>
<dbReference type="Gene3D" id="1.10.3290.10">
    <property type="entry name" value="Fido-like domain"/>
    <property type="match status" value="1"/>
</dbReference>
<dbReference type="GO" id="GO:0005524">
    <property type="term" value="F:ATP binding"/>
    <property type="evidence" value="ECO:0007669"/>
    <property type="project" value="UniProtKB-KW"/>
</dbReference>
<dbReference type="KEGG" id="mtm:MYCTH_2309526"/>
<dbReference type="GO" id="GO:0016020">
    <property type="term" value="C:membrane"/>
    <property type="evidence" value="ECO:0007669"/>
    <property type="project" value="UniProtKB-SubCell"/>
</dbReference>
<dbReference type="RefSeq" id="XP_003665601.1">
    <property type="nucleotide sequence ID" value="XM_003665553.1"/>
</dbReference>
<name>G2QIN4_THET4</name>
<dbReference type="GeneID" id="11511361"/>
<keyword evidence="5" id="KW-0802">TPR repeat</keyword>
<keyword evidence="2" id="KW-0812">Transmembrane</keyword>
<evidence type="ECO:0000256" key="9">
    <source>
        <dbReference type="PIRSR" id="PIRSR640198-2"/>
    </source>
</evidence>
<dbReference type="PROSITE" id="PS51459">
    <property type="entry name" value="FIDO"/>
    <property type="match status" value="1"/>
</dbReference>
<dbReference type="EMBL" id="CP003006">
    <property type="protein sequence ID" value="AEO60356.1"/>
    <property type="molecule type" value="Genomic_DNA"/>
</dbReference>
<evidence type="ECO:0000256" key="6">
    <source>
        <dbReference type="ARBA" id="ARBA00022840"/>
    </source>
</evidence>
<dbReference type="eggNOG" id="KOG3824">
    <property type="taxonomic scope" value="Eukaryota"/>
</dbReference>
<keyword evidence="3" id="KW-0677">Repeat</keyword>
<feature type="domain" description="Fido" evidence="10">
    <location>
        <begin position="128"/>
        <end position="281"/>
    </location>
</feature>
<dbReference type="InParanoid" id="G2QIN4"/>
<evidence type="ECO:0000256" key="2">
    <source>
        <dbReference type="ARBA" id="ARBA00022692"/>
    </source>
</evidence>
<proteinExistence type="predicted"/>
<evidence type="ECO:0000259" key="10">
    <source>
        <dbReference type="PROSITE" id="PS51459"/>
    </source>
</evidence>
<keyword evidence="8" id="KW-0472">Membrane</keyword>
<accession>G2QIN4</accession>
<dbReference type="InterPro" id="IPR036597">
    <property type="entry name" value="Fido-like_dom_sf"/>
</dbReference>
<evidence type="ECO:0000256" key="8">
    <source>
        <dbReference type="ARBA" id="ARBA00023136"/>
    </source>
</evidence>
<dbReference type="Pfam" id="PF02661">
    <property type="entry name" value="Fic"/>
    <property type="match status" value="1"/>
</dbReference>
<dbReference type="HOGENOM" id="CLU_053737_0_1_1"/>
<dbReference type="PANTHER" id="PTHR13504">
    <property type="entry name" value="FIDO DOMAIN-CONTAINING PROTEIN DDB_G0283145"/>
    <property type="match status" value="1"/>
</dbReference>
<dbReference type="SUPFAM" id="SSF140931">
    <property type="entry name" value="Fic-like"/>
    <property type="match status" value="1"/>
</dbReference>
<evidence type="ECO:0000256" key="5">
    <source>
        <dbReference type="ARBA" id="ARBA00022803"/>
    </source>
</evidence>
<dbReference type="PANTHER" id="PTHR13504:SF34">
    <property type="entry name" value="PROTEIN ADENYLYLTRANSFERASE FICD"/>
    <property type="match status" value="1"/>
</dbReference>
<reference evidence="11 12" key="1">
    <citation type="journal article" date="2011" name="Nat. Biotechnol.">
        <title>Comparative genomic analysis of the thermophilic biomass-degrading fungi Myceliophthora thermophila and Thielavia terrestris.</title>
        <authorList>
            <person name="Berka R.M."/>
            <person name="Grigoriev I.V."/>
            <person name="Otillar R."/>
            <person name="Salamov A."/>
            <person name="Grimwood J."/>
            <person name="Reid I."/>
            <person name="Ishmael N."/>
            <person name="John T."/>
            <person name="Darmond C."/>
            <person name="Moisan M.-C."/>
            <person name="Henrissat B."/>
            <person name="Coutinho P.M."/>
            <person name="Lombard V."/>
            <person name="Natvig D.O."/>
            <person name="Lindquist E."/>
            <person name="Schmutz J."/>
            <person name="Lucas S."/>
            <person name="Harris P."/>
            <person name="Powlowski J."/>
            <person name="Bellemare A."/>
            <person name="Taylor D."/>
            <person name="Butler G."/>
            <person name="de Vries R.P."/>
            <person name="Allijn I.E."/>
            <person name="van den Brink J."/>
            <person name="Ushinsky S."/>
            <person name="Storms R."/>
            <person name="Powell A.J."/>
            <person name="Paulsen I.T."/>
            <person name="Elbourne L.D.H."/>
            <person name="Baker S.E."/>
            <person name="Magnuson J."/>
            <person name="LaBoissiere S."/>
            <person name="Clutterbuck A.J."/>
            <person name="Martinez D."/>
            <person name="Wogulis M."/>
            <person name="de Leon A.L."/>
            <person name="Rey M.W."/>
            <person name="Tsang A."/>
        </authorList>
    </citation>
    <scope>NUCLEOTIDE SEQUENCE [LARGE SCALE GENOMIC DNA]</scope>
    <source>
        <strain evidence="12">ATCC 42464 / BCRC 31852 / DSM 1799</strain>
    </source>
</reference>
<dbReference type="STRING" id="573729.G2QIN4"/>
<organism evidence="11 12">
    <name type="scientific">Thermothelomyces thermophilus (strain ATCC 42464 / BCRC 31852 / DSM 1799)</name>
    <name type="common">Sporotrichum thermophile</name>
    <dbReference type="NCBI Taxonomy" id="573729"/>
    <lineage>
        <taxon>Eukaryota</taxon>
        <taxon>Fungi</taxon>
        <taxon>Dikarya</taxon>
        <taxon>Ascomycota</taxon>
        <taxon>Pezizomycotina</taxon>
        <taxon>Sordariomycetes</taxon>
        <taxon>Sordariomycetidae</taxon>
        <taxon>Sordariales</taxon>
        <taxon>Chaetomiaceae</taxon>
        <taxon>Thermothelomyces</taxon>
    </lineage>
</organism>
<dbReference type="VEuPathDB" id="FungiDB:MYCTH_2309526"/>
<protein>
    <recommendedName>
        <fullName evidence="10">Fido domain-containing protein</fullName>
    </recommendedName>
</protein>
<keyword evidence="12" id="KW-1185">Reference proteome</keyword>
<evidence type="ECO:0000256" key="4">
    <source>
        <dbReference type="ARBA" id="ARBA00022741"/>
    </source>
</evidence>
<feature type="binding site" evidence="9">
    <location>
        <begin position="224"/>
        <end position="231"/>
    </location>
    <ligand>
        <name>ATP</name>
        <dbReference type="ChEBI" id="CHEBI:30616"/>
    </ligand>
</feature>
<dbReference type="InterPro" id="IPR040198">
    <property type="entry name" value="Fido_containing"/>
</dbReference>
<dbReference type="Proteomes" id="UP000007322">
    <property type="component" value="Chromosome 5"/>
</dbReference>
<evidence type="ECO:0000256" key="3">
    <source>
        <dbReference type="ARBA" id="ARBA00022737"/>
    </source>
</evidence>
<evidence type="ECO:0000313" key="12">
    <source>
        <dbReference type="Proteomes" id="UP000007322"/>
    </source>
</evidence>
<dbReference type="OrthoDB" id="439046at2759"/>
<evidence type="ECO:0000256" key="1">
    <source>
        <dbReference type="ARBA" id="ARBA00004167"/>
    </source>
</evidence>
<evidence type="ECO:0000313" key="11">
    <source>
        <dbReference type="EMBL" id="AEO60356.1"/>
    </source>
</evidence>
<keyword evidence="6 9" id="KW-0067">ATP-binding</keyword>
<evidence type="ECO:0000256" key="7">
    <source>
        <dbReference type="ARBA" id="ARBA00022989"/>
    </source>
</evidence>
<dbReference type="OMA" id="ELICATH"/>
<sequence length="306" mass="35093">MANLAEEICIAFSRGRPMLRATENWWPTRWEDVELDLSRMVYGSNRIDSAGNSLAITVRLCQDAFRDQVTSAGIGRTDPTFKEHWRYLRASRRSVSLNNICQSRCEILQHAYALSYMIDHVVLDRKPWSEELILETHRILQHCFDDSVEPGRYRTHKVVAECEKPDSHPMSNPLTSPELIPGYMANMVQHLNRDTTKADAGDLDPYTLAARYHNQFVSIRPFGDGNGRMARILLNCLLLRHAGHISDIGVEAEDRDQYVGITRPPVPVFAFDEQKVEVKTEAWDNQLGELLLNKERLSPARLHVER</sequence>
<dbReference type="InterPro" id="IPR003812">
    <property type="entry name" value="Fido"/>
</dbReference>